<dbReference type="PROSITE" id="PS01031">
    <property type="entry name" value="SHSP"/>
    <property type="match status" value="1"/>
</dbReference>
<dbReference type="InterPro" id="IPR031107">
    <property type="entry name" value="Small_HSP"/>
</dbReference>
<comment type="caution">
    <text evidence="5">The sequence shown here is derived from an EMBL/GenBank/DDBJ whole genome shotgun (WGS) entry which is preliminary data.</text>
</comment>
<dbReference type="EMBL" id="JALLAZ020000698">
    <property type="protein sequence ID" value="KAL3789114.1"/>
    <property type="molecule type" value="Genomic_DNA"/>
</dbReference>
<evidence type="ECO:0000313" key="6">
    <source>
        <dbReference type="Proteomes" id="UP001530315"/>
    </source>
</evidence>
<feature type="domain" description="SHSP" evidence="4">
    <location>
        <begin position="30"/>
        <end position="138"/>
    </location>
</feature>
<dbReference type="PANTHER" id="PTHR11527">
    <property type="entry name" value="HEAT-SHOCK PROTEIN 20 FAMILY MEMBER"/>
    <property type="match status" value="1"/>
</dbReference>
<protein>
    <recommendedName>
        <fullName evidence="4">SHSP domain-containing protein</fullName>
    </recommendedName>
</protein>
<evidence type="ECO:0000256" key="3">
    <source>
        <dbReference type="RuleBase" id="RU003616"/>
    </source>
</evidence>
<accession>A0ABD3PM35</accession>
<dbReference type="CDD" id="cd06464">
    <property type="entry name" value="ACD_sHsps-like"/>
    <property type="match status" value="1"/>
</dbReference>
<evidence type="ECO:0000259" key="4">
    <source>
        <dbReference type="PROSITE" id="PS01031"/>
    </source>
</evidence>
<dbReference type="InterPro" id="IPR002068">
    <property type="entry name" value="A-crystallin/Hsp20_dom"/>
</dbReference>
<dbReference type="Gene3D" id="2.60.40.790">
    <property type="match status" value="1"/>
</dbReference>
<comment type="similarity">
    <text evidence="2 3">Belongs to the small heat shock protein (HSP20) family.</text>
</comment>
<name>A0ABD3PM35_9STRA</name>
<evidence type="ECO:0000256" key="1">
    <source>
        <dbReference type="ARBA" id="ARBA00023016"/>
    </source>
</evidence>
<keyword evidence="6" id="KW-1185">Reference proteome</keyword>
<keyword evidence="1" id="KW-0346">Stress response</keyword>
<sequence length="151" mass="16931">MSLASWNPISVFAGFGDHGIPPTVTRSKDHSMRHSSPRFEITANNKQFRLAVDVPGMKPDNLKIELEDYGRLLHLSGERKVKTDTSHEDYKFDKHFKLGRSVDTSKITAHLSDGVLVVIAAKKEHLPPATQLIEIVQGDAPMLMDEDEEKK</sequence>
<dbReference type="Pfam" id="PF00011">
    <property type="entry name" value="HSP20"/>
    <property type="match status" value="1"/>
</dbReference>
<dbReference type="Proteomes" id="UP001530315">
    <property type="component" value="Unassembled WGS sequence"/>
</dbReference>
<proteinExistence type="inferred from homology"/>
<evidence type="ECO:0000313" key="5">
    <source>
        <dbReference type="EMBL" id="KAL3789114.1"/>
    </source>
</evidence>
<dbReference type="AlphaFoldDB" id="A0ABD3PM35"/>
<evidence type="ECO:0000256" key="2">
    <source>
        <dbReference type="PROSITE-ProRule" id="PRU00285"/>
    </source>
</evidence>
<dbReference type="SUPFAM" id="SSF49764">
    <property type="entry name" value="HSP20-like chaperones"/>
    <property type="match status" value="1"/>
</dbReference>
<organism evidence="5 6">
    <name type="scientific">Stephanodiscus triporus</name>
    <dbReference type="NCBI Taxonomy" id="2934178"/>
    <lineage>
        <taxon>Eukaryota</taxon>
        <taxon>Sar</taxon>
        <taxon>Stramenopiles</taxon>
        <taxon>Ochrophyta</taxon>
        <taxon>Bacillariophyta</taxon>
        <taxon>Coscinodiscophyceae</taxon>
        <taxon>Thalassiosirophycidae</taxon>
        <taxon>Stephanodiscales</taxon>
        <taxon>Stephanodiscaceae</taxon>
        <taxon>Stephanodiscus</taxon>
    </lineage>
</organism>
<reference evidence="5 6" key="1">
    <citation type="submission" date="2024-10" db="EMBL/GenBank/DDBJ databases">
        <title>Updated reference genomes for cyclostephanoid diatoms.</title>
        <authorList>
            <person name="Roberts W.R."/>
            <person name="Alverson A.J."/>
        </authorList>
    </citation>
    <scope>NUCLEOTIDE SEQUENCE [LARGE SCALE GENOMIC DNA]</scope>
    <source>
        <strain evidence="5 6">AJA276-08</strain>
    </source>
</reference>
<gene>
    <name evidence="5" type="ORF">ACHAW5_004169</name>
</gene>
<dbReference type="InterPro" id="IPR008978">
    <property type="entry name" value="HSP20-like_chaperone"/>
</dbReference>